<gene>
    <name evidence="2" type="ORF">PSU93_08460</name>
</gene>
<protein>
    <recommendedName>
        <fullName evidence="4">Carboxypeptidase regulatory-like domain-containing protein</fullName>
    </recommendedName>
</protein>
<dbReference type="Proteomes" id="UP001160519">
    <property type="component" value="Unassembled WGS sequence"/>
</dbReference>
<dbReference type="EMBL" id="JAQSDF010000022">
    <property type="protein sequence ID" value="MDI1231165.1"/>
    <property type="molecule type" value="Genomic_DNA"/>
</dbReference>
<evidence type="ECO:0008006" key="4">
    <source>
        <dbReference type="Google" id="ProtNLM"/>
    </source>
</evidence>
<proteinExistence type="predicted"/>
<feature type="chain" id="PRO_5041274292" description="Carboxypeptidase regulatory-like domain-containing protein" evidence="1">
    <location>
        <begin position="28"/>
        <end position="152"/>
    </location>
</feature>
<reference evidence="2" key="1">
    <citation type="submission" date="2023-01" db="EMBL/GenBank/DDBJ databases">
        <title>Biogeochemical cycle of methane in antarctic sediments.</title>
        <authorList>
            <person name="Roldan D.M."/>
            <person name="Menes R.J."/>
        </authorList>
    </citation>
    <scope>NUCLEOTIDE SEQUENCE [LARGE SCALE GENOMIC DNA]</scope>
    <source>
        <strain evidence="2">K-2018 MAG008</strain>
    </source>
</reference>
<sequence length="152" mass="15822">MKSTYLKKAFVALSILVAVGHAGITFAHDAGALIDGAGNNASATDLAAVTCTDDGNGVPHHLFGRVKDSSSPVPGLLVNFHIYKGQQMTTSTDPVSGDDNYSPGVSLNGGPGTYYISVTKTSAGARDFNVIWHCVTSDNKHTGTDITVLQIQ</sequence>
<keyword evidence="3" id="KW-1185">Reference proteome</keyword>
<dbReference type="AlphaFoldDB" id="A0AA43Q5M9"/>
<keyword evidence="1" id="KW-0732">Signal</keyword>
<evidence type="ECO:0000256" key="1">
    <source>
        <dbReference type="SAM" id="SignalP"/>
    </source>
</evidence>
<name>A0AA43Q5M9_9GAMM</name>
<evidence type="ECO:0000313" key="2">
    <source>
        <dbReference type="EMBL" id="MDI1231165.1"/>
    </source>
</evidence>
<organism evidence="2 3">
    <name type="scientific">Candidatus Methylobacter titanis</name>
    <dbReference type="NCBI Taxonomy" id="3053457"/>
    <lineage>
        <taxon>Bacteria</taxon>
        <taxon>Pseudomonadati</taxon>
        <taxon>Pseudomonadota</taxon>
        <taxon>Gammaproteobacteria</taxon>
        <taxon>Methylococcales</taxon>
        <taxon>Methylococcaceae</taxon>
        <taxon>Methylobacter</taxon>
    </lineage>
</organism>
<evidence type="ECO:0000313" key="3">
    <source>
        <dbReference type="Proteomes" id="UP001160519"/>
    </source>
</evidence>
<comment type="caution">
    <text evidence="2">The sequence shown here is derived from an EMBL/GenBank/DDBJ whole genome shotgun (WGS) entry which is preliminary data.</text>
</comment>
<feature type="signal peptide" evidence="1">
    <location>
        <begin position="1"/>
        <end position="27"/>
    </location>
</feature>
<accession>A0AA43Q5M9</accession>